<dbReference type="CDD" id="cd00093">
    <property type="entry name" value="HTH_XRE"/>
    <property type="match status" value="1"/>
</dbReference>
<dbReference type="GO" id="GO:0003677">
    <property type="term" value="F:DNA binding"/>
    <property type="evidence" value="ECO:0007669"/>
    <property type="project" value="UniProtKB-KW"/>
</dbReference>
<dbReference type="SMART" id="SM00530">
    <property type="entry name" value="HTH_XRE"/>
    <property type="match status" value="1"/>
</dbReference>
<keyword evidence="1" id="KW-0238">DNA-binding</keyword>
<accession>A0A7H0VJN6</accession>
<evidence type="ECO:0000313" key="4">
    <source>
        <dbReference type="Proteomes" id="UP000516305"/>
    </source>
</evidence>
<dbReference type="InterPro" id="IPR010982">
    <property type="entry name" value="Lambda_DNA-bd_dom_sf"/>
</dbReference>
<keyword evidence="4" id="KW-1185">Reference proteome</keyword>
<feature type="domain" description="HTH cro/C1-type" evidence="2">
    <location>
        <begin position="12"/>
        <end position="66"/>
    </location>
</feature>
<dbReference type="Gene3D" id="1.10.260.40">
    <property type="entry name" value="lambda repressor-like DNA-binding domains"/>
    <property type="match status" value="1"/>
</dbReference>
<dbReference type="RefSeq" id="WP_210760460.1">
    <property type="nucleotide sequence ID" value="NZ_CP060139.1"/>
</dbReference>
<dbReference type="PANTHER" id="PTHR46558:SF15">
    <property type="entry name" value="HELIX-TURN-HELIX DOMAIN PROTEIN"/>
    <property type="match status" value="1"/>
</dbReference>
<gene>
    <name evidence="3" type="ORF">H4K34_08840</name>
</gene>
<dbReference type="Pfam" id="PF01381">
    <property type="entry name" value="HTH_3"/>
    <property type="match status" value="1"/>
</dbReference>
<evidence type="ECO:0000313" key="3">
    <source>
        <dbReference type="EMBL" id="QNR25934.1"/>
    </source>
</evidence>
<dbReference type="Proteomes" id="UP000516305">
    <property type="component" value="Chromosome"/>
</dbReference>
<dbReference type="SUPFAM" id="SSF47413">
    <property type="entry name" value="lambda repressor-like DNA-binding domains"/>
    <property type="match status" value="1"/>
</dbReference>
<dbReference type="KEGG" id="chyd:H4K34_08840"/>
<dbReference type="AlphaFoldDB" id="A0A7H0VJN6"/>
<organism evidence="3 4">
    <name type="scientific">Croceimicrobium hydrocarbonivorans</name>
    <dbReference type="NCBI Taxonomy" id="2761580"/>
    <lineage>
        <taxon>Bacteria</taxon>
        <taxon>Pseudomonadati</taxon>
        <taxon>Bacteroidota</taxon>
        <taxon>Flavobacteriia</taxon>
        <taxon>Flavobacteriales</taxon>
        <taxon>Owenweeksiaceae</taxon>
        <taxon>Croceimicrobium</taxon>
    </lineage>
</organism>
<sequence length="109" mass="12522">MILDEYALSQKIRKAREMRNYTQSYMAQELEISTRAYSKLESGETRLSVKRLYQIAELLETSVYEFLLLDKADLRALKLKSSANNTDASSQNGILELKALLEKLLEDEA</sequence>
<dbReference type="PROSITE" id="PS50943">
    <property type="entry name" value="HTH_CROC1"/>
    <property type="match status" value="1"/>
</dbReference>
<reference evidence="3 4" key="1">
    <citation type="submission" date="2020-08" db="EMBL/GenBank/DDBJ databases">
        <title>Croceimicrobium hydrocarbonivorans gen. nov., sp. nov., a novel marine bacterium isolated from a bacterial consortium that degrades polyethylene terephthalate.</title>
        <authorList>
            <person name="Liu R."/>
        </authorList>
    </citation>
    <scope>NUCLEOTIDE SEQUENCE [LARGE SCALE GENOMIC DNA]</scope>
    <source>
        <strain evidence="3 4">A20-9</strain>
    </source>
</reference>
<evidence type="ECO:0000259" key="2">
    <source>
        <dbReference type="PROSITE" id="PS50943"/>
    </source>
</evidence>
<dbReference type="PANTHER" id="PTHR46558">
    <property type="entry name" value="TRACRIPTIONAL REGULATORY PROTEIN-RELATED-RELATED"/>
    <property type="match status" value="1"/>
</dbReference>
<dbReference type="InterPro" id="IPR001387">
    <property type="entry name" value="Cro/C1-type_HTH"/>
</dbReference>
<proteinExistence type="predicted"/>
<name>A0A7H0VJN6_9FLAO</name>
<protein>
    <submittedName>
        <fullName evidence="3">Helix-turn-helix transcriptional regulator</fullName>
    </submittedName>
</protein>
<dbReference type="EMBL" id="CP060139">
    <property type="protein sequence ID" value="QNR25934.1"/>
    <property type="molecule type" value="Genomic_DNA"/>
</dbReference>
<evidence type="ECO:0000256" key="1">
    <source>
        <dbReference type="ARBA" id="ARBA00023125"/>
    </source>
</evidence>